<evidence type="ECO:0000313" key="3">
    <source>
        <dbReference type="Proteomes" id="UP000784919"/>
    </source>
</evidence>
<dbReference type="Proteomes" id="UP000784919">
    <property type="component" value="Unassembled WGS sequence"/>
</dbReference>
<gene>
    <name evidence="2" type="ORF">E4U56_006782</name>
</gene>
<comment type="caution">
    <text evidence="2">The sequence shown here is derived from an EMBL/GenBank/DDBJ whole genome shotgun (WGS) entry which is preliminary data.</text>
</comment>
<sequence length="62" mass="6615">MAFVRISTEEAVRDLFERLTTEMLASDADAPGTSGEVAVRDPYEGLTTEEPDSDADAPGTPL</sequence>
<dbReference type="AlphaFoldDB" id="A0A9P7MLY7"/>
<organism evidence="2 3">
    <name type="scientific">Claviceps arundinis</name>
    <dbReference type="NCBI Taxonomy" id="1623583"/>
    <lineage>
        <taxon>Eukaryota</taxon>
        <taxon>Fungi</taxon>
        <taxon>Dikarya</taxon>
        <taxon>Ascomycota</taxon>
        <taxon>Pezizomycotina</taxon>
        <taxon>Sordariomycetes</taxon>
        <taxon>Hypocreomycetidae</taxon>
        <taxon>Hypocreales</taxon>
        <taxon>Clavicipitaceae</taxon>
        <taxon>Claviceps</taxon>
    </lineage>
</organism>
<evidence type="ECO:0000313" key="2">
    <source>
        <dbReference type="EMBL" id="KAG5956018.1"/>
    </source>
</evidence>
<proteinExistence type="predicted"/>
<name>A0A9P7MLY7_9HYPO</name>
<accession>A0A9P7MLY7</accession>
<feature type="region of interest" description="Disordered" evidence="1">
    <location>
        <begin position="26"/>
        <end position="62"/>
    </location>
</feature>
<reference evidence="2" key="1">
    <citation type="journal article" date="2020" name="bioRxiv">
        <title>Whole genome comparisons of ergot fungi reveals the divergence and evolution of species within the genus Claviceps are the result of varying mechanisms driving genome evolution and host range expansion.</title>
        <authorList>
            <person name="Wyka S.A."/>
            <person name="Mondo S.J."/>
            <person name="Liu M."/>
            <person name="Dettman J."/>
            <person name="Nalam V."/>
            <person name="Broders K.D."/>
        </authorList>
    </citation>
    <scope>NUCLEOTIDE SEQUENCE</scope>
    <source>
        <strain evidence="2">CCC 1102</strain>
    </source>
</reference>
<evidence type="ECO:0000256" key="1">
    <source>
        <dbReference type="SAM" id="MobiDB-lite"/>
    </source>
</evidence>
<dbReference type="EMBL" id="SRPS01000584">
    <property type="protein sequence ID" value="KAG5956018.1"/>
    <property type="molecule type" value="Genomic_DNA"/>
</dbReference>
<protein>
    <submittedName>
        <fullName evidence="2">Uncharacterized protein</fullName>
    </submittedName>
</protein>